<protein>
    <submittedName>
        <fullName evidence="2">YhcN/YlaJ family sporulation lipoprotein</fullName>
    </submittedName>
</protein>
<feature type="region of interest" description="Disordered" evidence="1">
    <location>
        <begin position="28"/>
        <end position="78"/>
    </location>
</feature>
<gene>
    <name evidence="2" type="ORF">PRVXT_001675</name>
</gene>
<accession>A0AAU7VI88</accession>
<dbReference type="Pfam" id="PF09580">
    <property type="entry name" value="Spore_YhcN_YlaJ"/>
    <property type="match status" value="1"/>
</dbReference>
<proteinExistence type="predicted"/>
<dbReference type="EMBL" id="CP158367">
    <property type="protein sequence ID" value="XBX73680.1"/>
    <property type="molecule type" value="Genomic_DNA"/>
</dbReference>
<dbReference type="InterPro" id="IPR019076">
    <property type="entry name" value="Spore_lipoprot_YhcN/YlaJ-like"/>
</dbReference>
<reference evidence="2" key="1">
    <citation type="journal article" date="2013" name="Extremophiles">
        <title>Proteinivorax tanatarense gen. nov., sp. nov., an anaerobic, haloalkaliphilic, proteolytic bacterium isolated from a decaying algal bloom, and proposal of Proteinivoraceae fam. nov.</title>
        <authorList>
            <person name="Kevbrin V."/>
            <person name="Boltyanskaya Y."/>
            <person name="Zhilina T."/>
            <person name="Kolganova T."/>
            <person name="Lavrentjeva E."/>
            <person name="Kuznetsov B."/>
        </authorList>
    </citation>
    <scope>NUCLEOTIDE SEQUENCE</scope>
    <source>
        <strain evidence="2">Z-910T</strain>
    </source>
</reference>
<reference evidence="2" key="2">
    <citation type="submission" date="2024-06" db="EMBL/GenBank/DDBJ databases">
        <authorList>
            <person name="Petrova K.O."/>
            <person name="Toshchakov S.V."/>
            <person name="Boltjanskaja Y.V."/>
            <person name="Kevbrin V."/>
        </authorList>
    </citation>
    <scope>NUCLEOTIDE SEQUENCE</scope>
    <source>
        <strain evidence="2">Z-910T</strain>
    </source>
</reference>
<dbReference type="RefSeq" id="WP_350342442.1">
    <property type="nucleotide sequence ID" value="NZ_CP158367.1"/>
</dbReference>
<dbReference type="PROSITE" id="PS51257">
    <property type="entry name" value="PROKAR_LIPOPROTEIN"/>
    <property type="match status" value="1"/>
</dbReference>
<evidence type="ECO:0000256" key="1">
    <source>
        <dbReference type="SAM" id="MobiDB-lite"/>
    </source>
</evidence>
<organism evidence="2">
    <name type="scientific">Proteinivorax tanatarense</name>
    <dbReference type="NCBI Taxonomy" id="1260629"/>
    <lineage>
        <taxon>Bacteria</taxon>
        <taxon>Bacillati</taxon>
        <taxon>Bacillota</taxon>
        <taxon>Clostridia</taxon>
        <taxon>Eubacteriales</taxon>
        <taxon>Proteinivoracaceae</taxon>
        <taxon>Proteinivorax</taxon>
    </lineage>
</organism>
<evidence type="ECO:0000313" key="2">
    <source>
        <dbReference type="EMBL" id="XBX73680.1"/>
    </source>
</evidence>
<name>A0AAU7VI88_9FIRM</name>
<keyword evidence="2" id="KW-0449">Lipoprotein</keyword>
<sequence length="189" mass="20862">MKNIRFFLILVLTLTIFVAVGCRINPSPAPAPEEPENQNMQPTERDTPTDPDVSPENIENPDQQRLPDQGQTRPNDGMMTEENLAEDIANSVSNMTGVETAHVVVVGNMAMIGINTSAEDSRHVKDKVTTEVEGQHENIDQAIVTADPELTERIGKIADQQRRGEPISQSLNEINQILQEIRPDADTAE</sequence>
<dbReference type="AlphaFoldDB" id="A0AAU7VI88"/>